<keyword evidence="2" id="KW-0238">DNA-binding</keyword>
<accession>C7Q259</accession>
<evidence type="ECO:0000256" key="1">
    <source>
        <dbReference type="ARBA" id="ARBA00023015"/>
    </source>
</evidence>
<dbReference type="SUPFAM" id="SSF46785">
    <property type="entry name" value="Winged helix' DNA-binding domain"/>
    <property type="match status" value="1"/>
</dbReference>
<evidence type="ECO:0000256" key="3">
    <source>
        <dbReference type="ARBA" id="ARBA00023163"/>
    </source>
</evidence>
<dbReference type="InterPro" id="IPR045981">
    <property type="entry name" value="DUF5937"/>
</dbReference>
<keyword evidence="3" id="KW-0804">Transcription</keyword>
<dbReference type="PANTHER" id="PTHR43132:SF8">
    <property type="entry name" value="HTH-TYPE TRANSCRIPTIONAL REGULATOR KMTR"/>
    <property type="match status" value="1"/>
</dbReference>
<feature type="domain" description="HTH arsR-type" evidence="4">
    <location>
        <begin position="245"/>
        <end position="329"/>
    </location>
</feature>
<name>C7Q259_CATAD</name>
<dbReference type="PROSITE" id="PS50987">
    <property type="entry name" value="HTH_ARSR_2"/>
    <property type="match status" value="1"/>
</dbReference>
<dbReference type="PANTHER" id="PTHR43132">
    <property type="entry name" value="ARSENICAL RESISTANCE OPERON REPRESSOR ARSR-RELATED"/>
    <property type="match status" value="1"/>
</dbReference>
<dbReference type="InParanoid" id="C7Q259"/>
<dbReference type="GO" id="GO:0003700">
    <property type="term" value="F:DNA-binding transcription factor activity"/>
    <property type="evidence" value="ECO:0007669"/>
    <property type="project" value="InterPro"/>
</dbReference>
<dbReference type="eggNOG" id="COG0640">
    <property type="taxonomic scope" value="Bacteria"/>
</dbReference>
<dbReference type="Pfam" id="PF12840">
    <property type="entry name" value="HTH_20"/>
    <property type="match status" value="1"/>
</dbReference>
<dbReference type="InterPro" id="IPR011991">
    <property type="entry name" value="ArsR-like_HTH"/>
</dbReference>
<reference evidence="5 6" key="1">
    <citation type="journal article" date="2009" name="Stand. Genomic Sci.">
        <title>Complete genome sequence of Catenulispora acidiphila type strain (ID 139908).</title>
        <authorList>
            <person name="Copeland A."/>
            <person name="Lapidus A."/>
            <person name="Glavina Del Rio T."/>
            <person name="Nolan M."/>
            <person name="Lucas S."/>
            <person name="Chen F."/>
            <person name="Tice H."/>
            <person name="Cheng J.F."/>
            <person name="Bruce D."/>
            <person name="Goodwin L."/>
            <person name="Pitluck S."/>
            <person name="Mikhailova N."/>
            <person name="Pati A."/>
            <person name="Ivanova N."/>
            <person name="Mavromatis K."/>
            <person name="Chen A."/>
            <person name="Palaniappan K."/>
            <person name="Chain P."/>
            <person name="Land M."/>
            <person name="Hauser L."/>
            <person name="Chang Y.J."/>
            <person name="Jeffries C.D."/>
            <person name="Chertkov O."/>
            <person name="Brettin T."/>
            <person name="Detter J.C."/>
            <person name="Han C."/>
            <person name="Ali Z."/>
            <person name="Tindall B.J."/>
            <person name="Goker M."/>
            <person name="Bristow J."/>
            <person name="Eisen J.A."/>
            <person name="Markowitz V."/>
            <person name="Hugenholtz P."/>
            <person name="Kyrpides N.C."/>
            <person name="Klenk H.P."/>
        </authorList>
    </citation>
    <scope>NUCLEOTIDE SEQUENCE [LARGE SCALE GENOMIC DNA]</scope>
    <source>
        <strain evidence="6">DSM 44928 / JCM 14897 / NBRC 102108 / NRRL B-24433 / ID139908</strain>
    </source>
</reference>
<dbReference type="Proteomes" id="UP000000851">
    <property type="component" value="Chromosome"/>
</dbReference>
<evidence type="ECO:0000259" key="4">
    <source>
        <dbReference type="PROSITE" id="PS50987"/>
    </source>
</evidence>
<protein>
    <submittedName>
        <fullName evidence="5">Transcriptional regulator, ArsR family</fullName>
    </submittedName>
</protein>
<keyword evidence="6" id="KW-1185">Reference proteome</keyword>
<dbReference type="InterPro" id="IPR036390">
    <property type="entry name" value="WH_DNA-bd_sf"/>
</dbReference>
<evidence type="ECO:0000313" key="5">
    <source>
        <dbReference type="EMBL" id="ACU77596.1"/>
    </source>
</evidence>
<gene>
    <name evidence="5" type="ordered locus">Caci_8781</name>
</gene>
<proteinExistence type="predicted"/>
<dbReference type="HOGENOM" id="CLU_063235_0_0_11"/>
<keyword evidence="1" id="KW-0805">Transcription regulation</keyword>
<dbReference type="InterPro" id="IPR051011">
    <property type="entry name" value="Metal_resp_trans_reg"/>
</dbReference>
<dbReference type="GO" id="GO:0003677">
    <property type="term" value="F:DNA binding"/>
    <property type="evidence" value="ECO:0007669"/>
    <property type="project" value="UniProtKB-KW"/>
</dbReference>
<dbReference type="AlphaFoldDB" id="C7Q259"/>
<evidence type="ECO:0000256" key="2">
    <source>
        <dbReference type="ARBA" id="ARBA00023125"/>
    </source>
</evidence>
<sequence length="329" mass="35882">MANPIRIPIAGTEMARVRFAISPVYEALQAVDVLVEPGKHAVHLPWVRWARPLLAQVPDVEILSGFTGRAVRPGVLVPPPDVHMPALEEELETIRTAESWRVRRYFENNGMPSDRFQREFYDDPPAGLARLADVLRRVFDVLVAPHWPRMIGVLEADIAYRARVLADGGVAAVFDDLHHDVRWSDSELRLHGPGISEAVWPFAAKEVVLEGRSLVLSPTVLGWPNICVATKPVTAGLLHYPARAVATVWETRRPAPDALAALLGRTRAELLVQLAAPGTTGELAGRLGVTAGAVSQHLGVLRGAGLVATRRDGRAVLHLRTERAEALLG</sequence>
<dbReference type="SMART" id="SM00418">
    <property type="entry name" value="HTH_ARSR"/>
    <property type="match status" value="1"/>
</dbReference>
<dbReference type="Gene3D" id="1.10.10.10">
    <property type="entry name" value="Winged helix-like DNA-binding domain superfamily/Winged helix DNA-binding domain"/>
    <property type="match status" value="1"/>
</dbReference>
<dbReference type="RefSeq" id="WP_015797320.1">
    <property type="nucleotide sequence ID" value="NC_013131.1"/>
</dbReference>
<dbReference type="STRING" id="479433.Caci_8781"/>
<dbReference type="EMBL" id="CP001700">
    <property type="protein sequence ID" value="ACU77596.1"/>
    <property type="molecule type" value="Genomic_DNA"/>
</dbReference>
<dbReference type="InterPro" id="IPR001845">
    <property type="entry name" value="HTH_ArsR_DNA-bd_dom"/>
</dbReference>
<evidence type="ECO:0000313" key="6">
    <source>
        <dbReference type="Proteomes" id="UP000000851"/>
    </source>
</evidence>
<dbReference type="Pfam" id="PF19361">
    <property type="entry name" value="DUF5937"/>
    <property type="match status" value="1"/>
</dbReference>
<organism evidence="5 6">
    <name type="scientific">Catenulispora acidiphila (strain DSM 44928 / JCM 14897 / NBRC 102108 / NRRL B-24433 / ID139908)</name>
    <dbReference type="NCBI Taxonomy" id="479433"/>
    <lineage>
        <taxon>Bacteria</taxon>
        <taxon>Bacillati</taxon>
        <taxon>Actinomycetota</taxon>
        <taxon>Actinomycetes</taxon>
        <taxon>Catenulisporales</taxon>
        <taxon>Catenulisporaceae</taxon>
        <taxon>Catenulispora</taxon>
    </lineage>
</organism>
<dbReference type="KEGG" id="cai:Caci_8781"/>
<dbReference type="InterPro" id="IPR036388">
    <property type="entry name" value="WH-like_DNA-bd_sf"/>
</dbReference>
<dbReference type="CDD" id="cd00090">
    <property type="entry name" value="HTH_ARSR"/>
    <property type="match status" value="1"/>
</dbReference>